<proteinExistence type="inferred from homology"/>
<dbReference type="Pfam" id="PF07690">
    <property type="entry name" value="MFS_1"/>
    <property type="match status" value="1"/>
</dbReference>
<evidence type="ECO:0000256" key="2">
    <source>
        <dbReference type="ARBA" id="ARBA00006236"/>
    </source>
</evidence>
<evidence type="ECO:0000256" key="1">
    <source>
        <dbReference type="ARBA" id="ARBA00004651"/>
    </source>
</evidence>
<dbReference type="Proteomes" id="UP000275579">
    <property type="component" value="Chromosome"/>
</dbReference>
<feature type="transmembrane region" description="Helical" evidence="9">
    <location>
        <begin position="125"/>
        <end position="146"/>
    </location>
</feature>
<dbReference type="GO" id="GO:0042910">
    <property type="term" value="F:xenobiotic transmembrane transporter activity"/>
    <property type="evidence" value="ECO:0007669"/>
    <property type="project" value="InterPro"/>
</dbReference>
<dbReference type="SUPFAM" id="SSF103473">
    <property type="entry name" value="MFS general substrate transporter"/>
    <property type="match status" value="1"/>
</dbReference>
<name>A0A3S9Y935_9ACTN</name>
<dbReference type="PROSITE" id="PS00216">
    <property type="entry name" value="SUGAR_TRANSPORT_1"/>
    <property type="match status" value="1"/>
</dbReference>
<dbReference type="InterPro" id="IPR011701">
    <property type="entry name" value="MFS"/>
</dbReference>
<organism evidence="11 12">
    <name type="scientific">Streptomyces lydicus</name>
    <dbReference type="NCBI Taxonomy" id="47763"/>
    <lineage>
        <taxon>Bacteria</taxon>
        <taxon>Bacillati</taxon>
        <taxon>Actinomycetota</taxon>
        <taxon>Actinomycetes</taxon>
        <taxon>Kitasatosporales</taxon>
        <taxon>Streptomycetaceae</taxon>
        <taxon>Streptomyces</taxon>
    </lineage>
</organism>
<dbReference type="PROSITE" id="PS50850">
    <property type="entry name" value="MFS"/>
    <property type="match status" value="1"/>
</dbReference>
<comment type="similarity">
    <text evidence="2">Belongs to the major facilitator superfamily. Bcr/CmlA family.</text>
</comment>
<dbReference type="AlphaFoldDB" id="A0A3S9Y935"/>
<feature type="transmembrane region" description="Helical" evidence="9">
    <location>
        <begin position="68"/>
        <end position="88"/>
    </location>
</feature>
<evidence type="ECO:0000256" key="7">
    <source>
        <dbReference type="ARBA" id="ARBA00023136"/>
    </source>
</evidence>
<keyword evidence="3" id="KW-0813">Transport</keyword>
<accession>A0A3S9Y935</accession>
<keyword evidence="4" id="KW-1003">Cell membrane</keyword>
<evidence type="ECO:0000256" key="3">
    <source>
        <dbReference type="ARBA" id="ARBA00022448"/>
    </source>
</evidence>
<feature type="transmembrane region" description="Helical" evidence="9">
    <location>
        <begin position="237"/>
        <end position="256"/>
    </location>
</feature>
<feature type="domain" description="Major facilitator superfamily (MFS) profile" evidence="10">
    <location>
        <begin position="32"/>
        <end position="422"/>
    </location>
</feature>
<gene>
    <name evidence="11" type="ORF">DDE74_11760</name>
</gene>
<keyword evidence="5 9" id="KW-0812">Transmembrane</keyword>
<reference evidence="11 12" key="1">
    <citation type="submission" date="2018-04" db="EMBL/GenBank/DDBJ databases">
        <title>Complete genome sequences of Streptomyces lydicus strain WYEC and characterization of antagonistic properties of biological control agents.</title>
        <authorList>
            <person name="Mariita R.M."/>
            <person name="Sello J.K."/>
        </authorList>
    </citation>
    <scope>NUCLEOTIDE SEQUENCE [LARGE SCALE GENOMIC DNA]</scope>
    <source>
        <strain evidence="11 12">WYEC 108</strain>
    </source>
</reference>
<dbReference type="GO" id="GO:0005886">
    <property type="term" value="C:plasma membrane"/>
    <property type="evidence" value="ECO:0007669"/>
    <property type="project" value="UniProtKB-SubCell"/>
</dbReference>
<dbReference type="GO" id="GO:1990961">
    <property type="term" value="P:xenobiotic detoxification by transmembrane export across the plasma membrane"/>
    <property type="evidence" value="ECO:0007669"/>
    <property type="project" value="InterPro"/>
</dbReference>
<feature type="region of interest" description="Disordered" evidence="8">
    <location>
        <begin position="1"/>
        <end position="20"/>
    </location>
</feature>
<evidence type="ECO:0000256" key="8">
    <source>
        <dbReference type="SAM" id="MobiDB-lite"/>
    </source>
</evidence>
<feature type="transmembrane region" description="Helical" evidence="9">
    <location>
        <begin position="309"/>
        <end position="331"/>
    </location>
</feature>
<evidence type="ECO:0000259" key="10">
    <source>
        <dbReference type="PROSITE" id="PS50850"/>
    </source>
</evidence>
<dbReference type="CDD" id="cd17320">
    <property type="entry name" value="MFS_MdfA_MDR_like"/>
    <property type="match status" value="1"/>
</dbReference>
<dbReference type="InterPro" id="IPR004812">
    <property type="entry name" value="Efflux_drug-R_Bcr/CmlA"/>
</dbReference>
<feature type="transmembrane region" description="Helical" evidence="9">
    <location>
        <begin position="100"/>
        <end position="119"/>
    </location>
</feature>
<dbReference type="NCBIfam" id="TIGR00710">
    <property type="entry name" value="efflux_Bcr_CflA"/>
    <property type="match status" value="1"/>
</dbReference>
<dbReference type="EMBL" id="CP029042">
    <property type="protein sequence ID" value="AZS71540.1"/>
    <property type="molecule type" value="Genomic_DNA"/>
</dbReference>
<feature type="transmembrane region" description="Helical" evidence="9">
    <location>
        <begin position="337"/>
        <end position="360"/>
    </location>
</feature>
<dbReference type="PANTHER" id="PTHR23502">
    <property type="entry name" value="MAJOR FACILITATOR SUPERFAMILY"/>
    <property type="match status" value="1"/>
</dbReference>
<feature type="transmembrane region" description="Helical" evidence="9">
    <location>
        <begin position="186"/>
        <end position="205"/>
    </location>
</feature>
<protein>
    <submittedName>
        <fullName evidence="11">Bcr/CflA family drug resistance efflux transporter</fullName>
    </submittedName>
</protein>
<sequence>MTEPGAAETQDLPPIAERGAAAAPAASRRTSLLVTLVLGGLTAVPPLSMDMYLPALPQVTAALHSPAATVQLTLTTCLAGMALGQMIVGPMSDKWGRRRPLLVGMVIYVLATALCAVATNAELLIAFRLLQGLAGAAGIVIARAVVRDLYDGVAMARFFSTLMLISGVAPVVAPLIGGQILRLTDWRGVFVVLTAVGVALTLLVWRKLHETLPPERRHSGGLGQTLRTMRDLLADRVFSGYALVGAFAFAALFAYISASPFVVQEIYGASPQTFGLLFGINSVGLVAVGQINGKLLVGRVGLDKVLGTGLAVIALAATALLLMSAGVFGHVGLVPTAAGLFVLMAAMGLVMPSTNTLALLRTPHAAGSASALLGTSTFLLGSVASPLVGVAGERTAVPMALVQLSCAVLALVCFLGMCRPWQRRGESNGSTAGERTRL</sequence>
<comment type="subcellular location">
    <subcellularLocation>
        <location evidence="1">Cell membrane</location>
        <topology evidence="1">Multi-pass membrane protein</topology>
    </subcellularLocation>
</comment>
<evidence type="ECO:0000313" key="12">
    <source>
        <dbReference type="Proteomes" id="UP000275579"/>
    </source>
</evidence>
<dbReference type="FunFam" id="1.20.1720.10:FF:000005">
    <property type="entry name" value="Bcr/CflA family efflux transporter"/>
    <property type="match status" value="1"/>
</dbReference>
<evidence type="ECO:0000256" key="4">
    <source>
        <dbReference type="ARBA" id="ARBA00022475"/>
    </source>
</evidence>
<dbReference type="InterPro" id="IPR005829">
    <property type="entry name" value="Sugar_transporter_CS"/>
</dbReference>
<dbReference type="NCBIfam" id="NF008314">
    <property type="entry name" value="PRK11102.1"/>
    <property type="match status" value="1"/>
</dbReference>
<feature type="transmembrane region" description="Helical" evidence="9">
    <location>
        <begin position="30"/>
        <end position="48"/>
    </location>
</feature>
<keyword evidence="6 9" id="KW-1133">Transmembrane helix</keyword>
<dbReference type="RefSeq" id="WP_127150590.1">
    <property type="nucleotide sequence ID" value="NZ_CP029042.1"/>
</dbReference>
<dbReference type="PANTHER" id="PTHR23502:SF132">
    <property type="entry name" value="POLYAMINE TRANSPORTER 2-RELATED"/>
    <property type="match status" value="1"/>
</dbReference>
<evidence type="ECO:0000256" key="9">
    <source>
        <dbReference type="SAM" id="Phobius"/>
    </source>
</evidence>
<dbReference type="InterPro" id="IPR036259">
    <property type="entry name" value="MFS_trans_sf"/>
</dbReference>
<feature type="transmembrane region" description="Helical" evidence="9">
    <location>
        <begin position="158"/>
        <end position="180"/>
    </location>
</feature>
<feature type="transmembrane region" description="Helical" evidence="9">
    <location>
        <begin position="276"/>
        <end position="297"/>
    </location>
</feature>
<evidence type="ECO:0000313" key="11">
    <source>
        <dbReference type="EMBL" id="AZS71540.1"/>
    </source>
</evidence>
<dbReference type="Gene3D" id="1.20.1720.10">
    <property type="entry name" value="Multidrug resistance protein D"/>
    <property type="match status" value="1"/>
</dbReference>
<evidence type="ECO:0000256" key="5">
    <source>
        <dbReference type="ARBA" id="ARBA00022692"/>
    </source>
</evidence>
<keyword evidence="7 9" id="KW-0472">Membrane</keyword>
<evidence type="ECO:0000256" key="6">
    <source>
        <dbReference type="ARBA" id="ARBA00022989"/>
    </source>
</evidence>
<dbReference type="InterPro" id="IPR020846">
    <property type="entry name" value="MFS_dom"/>
</dbReference>
<feature type="transmembrane region" description="Helical" evidence="9">
    <location>
        <begin position="372"/>
        <end position="391"/>
    </location>
</feature>
<feature type="transmembrane region" description="Helical" evidence="9">
    <location>
        <begin position="397"/>
        <end position="418"/>
    </location>
</feature>